<evidence type="ECO:0000313" key="2">
    <source>
        <dbReference type="EMBL" id="MBO0938100.1"/>
    </source>
</evidence>
<keyword evidence="1" id="KW-0732">Signal</keyword>
<dbReference type="GO" id="GO:0004553">
    <property type="term" value="F:hydrolase activity, hydrolyzing O-glycosyl compounds"/>
    <property type="evidence" value="ECO:0007669"/>
    <property type="project" value="UniProtKB-ARBA"/>
</dbReference>
<evidence type="ECO:0000313" key="3">
    <source>
        <dbReference type="Proteomes" id="UP000664034"/>
    </source>
</evidence>
<dbReference type="AlphaFoldDB" id="A0A939GJU0"/>
<reference evidence="2" key="1">
    <citation type="submission" date="2021-03" db="EMBL/GenBank/DDBJ databases">
        <title>Fibrella sp. HMF5335 genome sequencing and assembly.</title>
        <authorList>
            <person name="Kang H."/>
            <person name="Kim H."/>
            <person name="Bae S."/>
            <person name="Joh K."/>
        </authorList>
    </citation>
    <scope>NUCLEOTIDE SEQUENCE</scope>
    <source>
        <strain evidence="2">HMF5335</strain>
    </source>
</reference>
<organism evidence="2 3">
    <name type="scientific">Fibrella rubiginis</name>
    <dbReference type="NCBI Taxonomy" id="2817060"/>
    <lineage>
        <taxon>Bacteria</taxon>
        <taxon>Pseudomonadati</taxon>
        <taxon>Bacteroidota</taxon>
        <taxon>Cytophagia</taxon>
        <taxon>Cytophagales</taxon>
        <taxon>Spirosomataceae</taxon>
        <taxon>Fibrella</taxon>
    </lineage>
</organism>
<protein>
    <submittedName>
        <fullName evidence="2">LamG domain-containing protein</fullName>
    </submittedName>
</protein>
<dbReference type="InterPro" id="IPR013320">
    <property type="entry name" value="ConA-like_dom_sf"/>
</dbReference>
<dbReference type="Pfam" id="PF13385">
    <property type="entry name" value="Laminin_G_3"/>
    <property type="match status" value="1"/>
</dbReference>
<comment type="caution">
    <text evidence="2">The sequence shown here is derived from an EMBL/GenBank/DDBJ whole genome shotgun (WGS) entry which is preliminary data.</text>
</comment>
<feature type="signal peptide" evidence="1">
    <location>
        <begin position="1"/>
        <end position="19"/>
    </location>
</feature>
<proteinExistence type="predicted"/>
<feature type="chain" id="PRO_5037551364" evidence="1">
    <location>
        <begin position="20"/>
        <end position="304"/>
    </location>
</feature>
<dbReference type="PANTHER" id="PTHR47635">
    <property type="entry name" value="CUB DOMAIN-CONTAINING PROTEIN"/>
    <property type="match status" value="1"/>
</dbReference>
<dbReference type="Proteomes" id="UP000664034">
    <property type="component" value="Unassembled WGS sequence"/>
</dbReference>
<dbReference type="PANTHER" id="PTHR47635:SF2">
    <property type="entry name" value="LAMG-LIKE JELLYROLL FOLD DOMAIN-CONTAINING PROTEIN"/>
    <property type="match status" value="1"/>
</dbReference>
<dbReference type="GO" id="GO:0005975">
    <property type="term" value="P:carbohydrate metabolic process"/>
    <property type="evidence" value="ECO:0007669"/>
    <property type="project" value="UniProtKB-ARBA"/>
</dbReference>
<accession>A0A939GJU0</accession>
<keyword evidence="3" id="KW-1185">Reference proteome</keyword>
<dbReference type="Gene3D" id="2.60.120.200">
    <property type="match status" value="1"/>
</dbReference>
<dbReference type="RefSeq" id="WP_207365635.1">
    <property type="nucleotide sequence ID" value="NZ_JAFMYV010000008.1"/>
</dbReference>
<dbReference type="EMBL" id="JAFMYV010000008">
    <property type="protein sequence ID" value="MBO0938100.1"/>
    <property type="molecule type" value="Genomic_DNA"/>
</dbReference>
<dbReference type="SUPFAM" id="SSF49899">
    <property type="entry name" value="Concanavalin A-like lectins/glucanases"/>
    <property type="match status" value="1"/>
</dbReference>
<sequence length="304" mass="32962">MKQLVYLLLFFATPLFGQAPTNGLIAYYPFNGNANDASGNGNNGVVQTATLTTDRLGNANSAYRFSDGAKIIVPNSSSLQLTNSFTFSGWMNLRSFAGRDGNSGAPSPNGTHVLFSKDCDRDWLNLLLVIQSAPRGYLAGGTWKGSLSYFLNATGDTWTHIAMSYDGTYMKLYINGLPIAASVSPNTFTATNQRDLYIGGMACWPYFFNGDLDDFRFYNRDLTDDEVKATFIAENGIIQSVKAGSWLDVATWSCNCIPTAANPVVVKHMVQIPTAETGVAYTMKEVLGGQVVLGSTAKLQLTRP</sequence>
<evidence type="ECO:0000256" key="1">
    <source>
        <dbReference type="SAM" id="SignalP"/>
    </source>
</evidence>
<name>A0A939GJU0_9BACT</name>
<gene>
    <name evidence="2" type="ORF">J2I47_16225</name>
</gene>